<dbReference type="EMBL" id="BMNW01000016">
    <property type="protein sequence ID" value="GGM29504.1"/>
    <property type="molecule type" value="Genomic_DNA"/>
</dbReference>
<organism evidence="1 2">
    <name type="scientific">Pseudomonas asuensis</name>
    <dbReference type="NCBI Taxonomy" id="1825787"/>
    <lineage>
        <taxon>Bacteria</taxon>
        <taxon>Pseudomonadati</taxon>
        <taxon>Pseudomonadota</taxon>
        <taxon>Gammaproteobacteria</taxon>
        <taxon>Pseudomonadales</taxon>
        <taxon>Pseudomonadaceae</taxon>
        <taxon>Pseudomonas</taxon>
    </lineage>
</organism>
<dbReference type="Proteomes" id="UP000616499">
    <property type="component" value="Unassembled WGS sequence"/>
</dbReference>
<gene>
    <name evidence="1" type="ORF">GCM10009425_45100</name>
</gene>
<name>A0ABQ2H2K6_9PSED</name>
<evidence type="ECO:0000313" key="2">
    <source>
        <dbReference type="Proteomes" id="UP000616499"/>
    </source>
</evidence>
<dbReference type="InterPro" id="IPR032710">
    <property type="entry name" value="NTF2-like_dom_sf"/>
</dbReference>
<evidence type="ECO:0000313" key="1">
    <source>
        <dbReference type="EMBL" id="GGM29504.1"/>
    </source>
</evidence>
<keyword evidence="2" id="KW-1185">Reference proteome</keyword>
<comment type="caution">
    <text evidence="1">The sequence shown here is derived from an EMBL/GenBank/DDBJ whole genome shotgun (WGS) entry which is preliminary data.</text>
</comment>
<reference evidence="2" key="1">
    <citation type="journal article" date="2019" name="Int. J. Syst. Evol. Microbiol.">
        <title>The Global Catalogue of Microorganisms (GCM) 10K type strain sequencing project: providing services to taxonomists for standard genome sequencing and annotation.</title>
        <authorList>
            <consortium name="The Broad Institute Genomics Platform"/>
            <consortium name="The Broad Institute Genome Sequencing Center for Infectious Disease"/>
            <person name="Wu L."/>
            <person name="Ma J."/>
        </authorList>
    </citation>
    <scope>NUCLEOTIDE SEQUENCE [LARGE SCALE GENOMIC DNA]</scope>
    <source>
        <strain evidence="2">JCM 13501</strain>
    </source>
</reference>
<dbReference type="RefSeq" id="WP_188868414.1">
    <property type="nucleotide sequence ID" value="NZ_BMNW01000016.1"/>
</dbReference>
<evidence type="ECO:0008006" key="3">
    <source>
        <dbReference type="Google" id="ProtNLM"/>
    </source>
</evidence>
<accession>A0ABQ2H2K6</accession>
<proteinExistence type="predicted"/>
<dbReference type="SUPFAM" id="SSF54427">
    <property type="entry name" value="NTF2-like"/>
    <property type="match status" value="1"/>
</dbReference>
<protein>
    <recommendedName>
        <fullName evidence="3">SnoaL-like domain-containing protein</fullName>
    </recommendedName>
</protein>
<sequence>MTTNSRSAIEHYIRAKDGNRPHLMAMAFHPDATLEMQVHTGAISFPAKTKGLKEISNVLVSRFGATYENVYTFSLGTPPEPDASAHTSKWLVAMSDKQTAEVKVGCGLYEWSFTSGLVSRLQITIEHMQVLPYDALCPIMTWVAPLPYPWVSQAELTNLAPELEAISDILNYIGG</sequence>